<sequence length="256" mass="28469">MKTVTGNITNSTPVTIAKAASILSKFVFSETGASQALNAYLRRATAAFDELSRLHSKSDRRKHKKDSTLILSEEASQSELVNYSEQLLKKEVKGEGSVGDGETERKKEKKRKKKGDLAEETQKSNGIKKEKAEVEENGGEVVDKIVIRENGEKKKKKKRKSGEVDVKEEREEEGKDGSEEEGQRKKKRRRKQVWCCGSSWGRFGLALIAGGLASAADLHLVNSENQPMCHLCLHGLHMFPDCSNEIGLAIWGVMRV</sequence>
<gene>
    <name evidence="2" type="ORF">SVIM_LOCUS271760</name>
</gene>
<feature type="region of interest" description="Disordered" evidence="1">
    <location>
        <begin position="92"/>
        <end position="135"/>
    </location>
</feature>
<reference evidence="2" key="1">
    <citation type="submission" date="2019-03" db="EMBL/GenBank/DDBJ databases">
        <authorList>
            <person name="Mank J."/>
            <person name="Almeida P."/>
        </authorList>
    </citation>
    <scope>NUCLEOTIDE SEQUENCE</scope>
    <source>
        <strain evidence="2">78183</strain>
    </source>
</reference>
<dbReference type="AlphaFoldDB" id="A0A6N2LVY2"/>
<protein>
    <submittedName>
        <fullName evidence="2">Uncharacterized protein</fullName>
    </submittedName>
</protein>
<evidence type="ECO:0000313" key="2">
    <source>
        <dbReference type="EMBL" id="VFU44319.1"/>
    </source>
</evidence>
<evidence type="ECO:0000256" key="1">
    <source>
        <dbReference type="SAM" id="MobiDB-lite"/>
    </source>
</evidence>
<feature type="compositionally biased region" description="Basic and acidic residues" evidence="1">
    <location>
        <begin position="161"/>
        <end position="183"/>
    </location>
</feature>
<feature type="region of interest" description="Disordered" evidence="1">
    <location>
        <begin position="55"/>
        <end position="75"/>
    </location>
</feature>
<dbReference type="EMBL" id="CAADRP010001597">
    <property type="protein sequence ID" value="VFU44319.1"/>
    <property type="molecule type" value="Genomic_DNA"/>
</dbReference>
<feature type="compositionally biased region" description="Basic and acidic residues" evidence="1">
    <location>
        <begin position="115"/>
        <end position="134"/>
    </location>
</feature>
<name>A0A6N2LVY2_SALVM</name>
<organism evidence="2">
    <name type="scientific">Salix viminalis</name>
    <name type="common">Common osier</name>
    <name type="synonym">Basket willow</name>
    <dbReference type="NCBI Taxonomy" id="40686"/>
    <lineage>
        <taxon>Eukaryota</taxon>
        <taxon>Viridiplantae</taxon>
        <taxon>Streptophyta</taxon>
        <taxon>Embryophyta</taxon>
        <taxon>Tracheophyta</taxon>
        <taxon>Spermatophyta</taxon>
        <taxon>Magnoliopsida</taxon>
        <taxon>eudicotyledons</taxon>
        <taxon>Gunneridae</taxon>
        <taxon>Pentapetalae</taxon>
        <taxon>rosids</taxon>
        <taxon>fabids</taxon>
        <taxon>Malpighiales</taxon>
        <taxon>Salicaceae</taxon>
        <taxon>Saliceae</taxon>
        <taxon>Salix</taxon>
    </lineage>
</organism>
<dbReference type="PANTHER" id="PTHR48227">
    <property type="entry name" value="DNA TOPOISOMERASE 1-LIKE"/>
    <property type="match status" value="1"/>
</dbReference>
<proteinExistence type="predicted"/>
<feature type="region of interest" description="Disordered" evidence="1">
    <location>
        <begin position="151"/>
        <end position="184"/>
    </location>
</feature>
<accession>A0A6N2LVY2</accession>
<dbReference type="PANTHER" id="PTHR48227:SF1">
    <property type="entry name" value="DNA LIGASE 1-LIKE"/>
    <property type="match status" value="1"/>
</dbReference>